<evidence type="ECO:0000259" key="1">
    <source>
        <dbReference type="Pfam" id="PF12973"/>
    </source>
</evidence>
<proteinExistence type="predicted"/>
<feature type="domain" description="ChrR-like cupin" evidence="1">
    <location>
        <begin position="119"/>
        <end position="204"/>
    </location>
</feature>
<dbReference type="InterPro" id="IPR012807">
    <property type="entry name" value="Anti-sigma_ChrR"/>
</dbReference>
<dbReference type="RefSeq" id="WP_317627100.1">
    <property type="nucleotide sequence ID" value="NZ_JANFFA010000004.1"/>
</dbReference>
<dbReference type="NCBIfam" id="TIGR02451">
    <property type="entry name" value="anti_sig_ChrR"/>
    <property type="match status" value="1"/>
</dbReference>
<dbReference type="Gene3D" id="2.60.120.10">
    <property type="entry name" value="Jelly Rolls"/>
    <property type="match status" value="1"/>
</dbReference>
<evidence type="ECO:0000313" key="2">
    <source>
        <dbReference type="EMBL" id="MDQ2095485.1"/>
    </source>
</evidence>
<dbReference type="CDD" id="cd20301">
    <property type="entry name" value="cupin_ChrR"/>
    <property type="match status" value="1"/>
</dbReference>
<sequence length="226" mass="24029">MNRNATHHIPDEIIEAYASGLLPHAFSVVVAAHVSLCDKCRATAEACEAVGGVALDHIDGEAPAQDLRARTLSMLDDLPDADQTHARLPRNLPITAPQPARRGIFPGAVAAELGDDGPRWKSLGAGIRQQILTSGPDGTVRLLYIPAGKAVPDHGHGGLEMTLVLQGSFSDHTGHFAKGDVQVVEDDLEHTPIADDGPACICLAATDAPLRFNAMIPRLLQRVFRI</sequence>
<reference evidence="2" key="1">
    <citation type="submission" date="2022-07" db="EMBL/GenBank/DDBJ databases">
        <authorList>
            <person name="Otstavnykh N."/>
            <person name="Isaeva M."/>
            <person name="Bystritskaya E."/>
        </authorList>
    </citation>
    <scope>NUCLEOTIDE SEQUENCE</scope>
    <source>
        <strain evidence="2">10Alg 79</strain>
    </source>
</reference>
<dbReference type="Proteomes" id="UP001227162">
    <property type="component" value="Unassembled WGS sequence"/>
</dbReference>
<keyword evidence="3" id="KW-1185">Reference proteome</keyword>
<dbReference type="AlphaFoldDB" id="A0AAJ1U8C1"/>
<name>A0AAJ1U8C1_9RHOB</name>
<comment type="caution">
    <text evidence="2">The sequence shown here is derived from an EMBL/GenBank/DDBJ whole genome shotgun (WGS) entry which is preliminary data.</text>
</comment>
<dbReference type="InterPro" id="IPR041916">
    <property type="entry name" value="Anti_sigma_zinc_sf"/>
</dbReference>
<evidence type="ECO:0000313" key="3">
    <source>
        <dbReference type="Proteomes" id="UP001227162"/>
    </source>
</evidence>
<dbReference type="InterPro" id="IPR025979">
    <property type="entry name" value="ChrR-like_cupin_dom"/>
</dbReference>
<gene>
    <name evidence="2" type="ORF">NOI20_15300</name>
</gene>
<accession>A0AAJ1U8C1</accession>
<dbReference type="SUPFAM" id="SSF51182">
    <property type="entry name" value="RmlC-like cupins"/>
    <property type="match status" value="1"/>
</dbReference>
<dbReference type="Gene3D" id="1.10.10.1320">
    <property type="entry name" value="Anti-sigma factor, zinc-finger domain"/>
    <property type="match status" value="1"/>
</dbReference>
<protein>
    <submittedName>
        <fullName evidence="2">ChrR family anti-sigma-E factor</fullName>
    </submittedName>
</protein>
<dbReference type="InterPro" id="IPR011051">
    <property type="entry name" value="RmlC_Cupin_sf"/>
</dbReference>
<dbReference type="Pfam" id="PF12973">
    <property type="entry name" value="Cupin_7"/>
    <property type="match status" value="1"/>
</dbReference>
<reference evidence="2" key="2">
    <citation type="submission" date="2023-04" db="EMBL/GenBank/DDBJ databases">
        <title>'Rhodoalgimonas zhirmunskyi' gen. nov., isolated from a red alga.</title>
        <authorList>
            <person name="Nedashkovskaya O.I."/>
            <person name="Otstavnykh N.Y."/>
            <person name="Bystritskaya E.P."/>
            <person name="Balabanova L.A."/>
            <person name="Isaeva M.P."/>
        </authorList>
    </citation>
    <scope>NUCLEOTIDE SEQUENCE</scope>
    <source>
        <strain evidence="2">10Alg 79</strain>
    </source>
</reference>
<organism evidence="2 3">
    <name type="scientific">Rhodalgimonas zhirmunskyi</name>
    <dbReference type="NCBI Taxonomy" id="2964767"/>
    <lineage>
        <taxon>Bacteria</taxon>
        <taxon>Pseudomonadati</taxon>
        <taxon>Pseudomonadota</taxon>
        <taxon>Alphaproteobacteria</taxon>
        <taxon>Rhodobacterales</taxon>
        <taxon>Roseobacteraceae</taxon>
        <taxon>Rhodalgimonas</taxon>
    </lineage>
</organism>
<dbReference type="InterPro" id="IPR014710">
    <property type="entry name" value="RmlC-like_jellyroll"/>
</dbReference>
<dbReference type="EMBL" id="JANFFA010000004">
    <property type="protein sequence ID" value="MDQ2095485.1"/>
    <property type="molecule type" value="Genomic_DNA"/>
</dbReference>